<dbReference type="PRINTS" id="PR00294">
    <property type="entry name" value="SSBTLNINHBTR"/>
</dbReference>
<dbReference type="SUPFAM" id="SSF55399">
    <property type="entry name" value="Subtilisin inhibitor"/>
    <property type="match status" value="1"/>
</dbReference>
<sequence>MTISTTVKAVRGSLLAAALLLAGAAPAQAASPGFPPSDWLYLTVTRGDVRSPHTRDTLLLCDPPQGHARAADACSELAAADGDIGRIPSKKNLFCPMIYAPVTVHARGEWSGRRVEYTETFSSACVMAGRTGSVFALDA</sequence>
<protein>
    <submittedName>
        <fullName evidence="11">Subtilase-type protease inhibitor</fullName>
    </submittedName>
</protein>
<evidence type="ECO:0000313" key="11">
    <source>
        <dbReference type="EMBL" id="MCD9873127.1"/>
    </source>
</evidence>
<evidence type="ECO:0000256" key="2">
    <source>
        <dbReference type="ARBA" id="ARBA00010472"/>
    </source>
</evidence>
<keyword evidence="6 8" id="KW-0722">Serine protease inhibitor</keyword>
<dbReference type="Proteomes" id="UP001108029">
    <property type="component" value="Unassembled WGS sequence"/>
</dbReference>
<keyword evidence="4" id="KW-0964">Secreted</keyword>
<accession>A0A9Q3VJE7</accession>
<feature type="signal peptide" evidence="9">
    <location>
        <begin position="1"/>
        <end position="29"/>
    </location>
</feature>
<dbReference type="GO" id="GO:0005576">
    <property type="term" value="C:extracellular region"/>
    <property type="evidence" value="ECO:0007669"/>
    <property type="project" value="UniProtKB-SubCell"/>
</dbReference>
<dbReference type="InterPro" id="IPR000691">
    <property type="entry name" value="Prot_inh_I16_SSI"/>
</dbReference>
<feature type="domain" description="Subtilisin inhibitor" evidence="10">
    <location>
        <begin position="39"/>
        <end position="122"/>
    </location>
</feature>
<evidence type="ECO:0000256" key="7">
    <source>
        <dbReference type="ARBA" id="ARBA00023157"/>
    </source>
</evidence>
<evidence type="ECO:0000256" key="5">
    <source>
        <dbReference type="ARBA" id="ARBA00022690"/>
    </source>
</evidence>
<dbReference type="InterPro" id="IPR023549">
    <property type="entry name" value="Subtilisin_inhibitor"/>
</dbReference>
<reference evidence="11" key="1">
    <citation type="submission" date="2021-12" db="EMBL/GenBank/DDBJ databases">
        <authorList>
            <person name="Lee J.-H."/>
            <person name="Kim S.-B."/>
        </authorList>
    </citation>
    <scope>NUCLEOTIDE SEQUENCE</scope>
    <source>
        <strain evidence="11">NR30</strain>
    </source>
</reference>
<dbReference type="RefSeq" id="WP_232647076.1">
    <property type="nucleotide sequence ID" value="NZ_JAJSBI010000002.1"/>
</dbReference>
<gene>
    <name evidence="11" type="ORF">LJ657_05485</name>
</gene>
<evidence type="ECO:0000256" key="4">
    <source>
        <dbReference type="ARBA" id="ARBA00022525"/>
    </source>
</evidence>
<evidence type="ECO:0000256" key="9">
    <source>
        <dbReference type="SAM" id="SignalP"/>
    </source>
</evidence>
<proteinExistence type="inferred from homology"/>
<feature type="chain" id="PRO_5040336336" evidence="9">
    <location>
        <begin position="30"/>
        <end position="139"/>
    </location>
</feature>
<dbReference type="Gene3D" id="3.30.350.10">
    <property type="entry name" value="Subtilisin inhibitor-like"/>
    <property type="match status" value="1"/>
</dbReference>
<evidence type="ECO:0000259" key="10">
    <source>
        <dbReference type="Pfam" id="PF00720"/>
    </source>
</evidence>
<comment type="subcellular location">
    <subcellularLocation>
        <location evidence="1">Secreted</location>
    </subcellularLocation>
</comment>
<evidence type="ECO:0000256" key="8">
    <source>
        <dbReference type="RuleBase" id="RU003471"/>
    </source>
</evidence>
<keyword evidence="5 8" id="KW-0646">Protease inhibitor</keyword>
<keyword evidence="12" id="KW-1185">Reference proteome</keyword>
<comment type="similarity">
    <text evidence="2 8">Belongs to the protease inhibitor I16 (SSI) family.</text>
</comment>
<dbReference type="EMBL" id="JAJSBI010000002">
    <property type="protein sequence ID" value="MCD9873127.1"/>
    <property type="molecule type" value="Genomic_DNA"/>
</dbReference>
<dbReference type="InterPro" id="IPR036819">
    <property type="entry name" value="Subtilisin_inhibitor-like_sf"/>
</dbReference>
<evidence type="ECO:0000256" key="1">
    <source>
        <dbReference type="ARBA" id="ARBA00004613"/>
    </source>
</evidence>
<evidence type="ECO:0000313" key="12">
    <source>
        <dbReference type="Proteomes" id="UP001108029"/>
    </source>
</evidence>
<keyword evidence="7" id="KW-1015">Disulfide bond</keyword>
<dbReference type="Pfam" id="PF00720">
    <property type="entry name" value="SSI"/>
    <property type="match status" value="1"/>
</dbReference>
<organism evidence="11 12">
    <name type="scientific">Streptomyces guryensis</name>
    <dbReference type="NCBI Taxonomy" id="2886947"/>
    <lineage>
        <taxon>Bacteria</taxon>
        <taxon>Bacillati</taxon>
        <taxon>Actinomycetota</taxon>
        <taxon>Actinomycetes</taxon>
        <taxon>Kitasatosporales</taxon>
        <taxon>Streptomycetaceae</taxon>
        <taxon>Streptomyces</taxon>
    </lineage>
</organism>
<evidence type="ECO:0000256" key="3">
    <source>
        <dbReference type="ARBA" id="ARBA00011738"/>
    </source>
</evidence>
<keyword evidence="9" id="KW-0732">Signal</keyword>
<evidence type="ECO:0000256" key="6">
    <source>
        <dbReference type="ARBA" id="ARBA00022900"/>
    </source>
</evidence>
<comment type="subunit">
    <text evidence="3">Homodimer.</text>
</comment>
<comment type="caution">
    <text evidence="11">The sequence shown here is derived from an EMBL/GenBank/DDBJ whole genome shotgun (WGS) entry which is preliminary data.</text>
</comment>
<name>A0A9Q3VJE7_9ACTN</name>
<dbReference type="GO" id="GO:0004867">
    <property type="term" value="F:serine-type endopeptidase inhibitor activity"/>
    <property type="evidence" value="ECO:0007669"/>
    <property type="project" value="UniProtKB-KW"/>
</dbReference>
<dbReference type="AlphaFoldDB" id="A0A9Q3VJE7"/>